<name>A0A4Y7PW49_9AGAM</name>
<protein>
    <submittedName>
        <fullName evidence="1">Uncharacterized protein</fullName>
    </submittedName>
</protein>
<evidence type="ECO:0000313" key="1">
    <source>
        <dbReference type="EMBL" id="TDL19624.1"/>
    </source>
</evidence>
<dbReference type="Gene3D" id="3.80.10.10">
    <property type="entry name" value="Ribonuclease Inhibitor"/>
    <property type="match status" value="1"/>
</dbReference>
<sequence>MWTSLTMRTVEESERISGLQMTPLPISSQVRRWTPISSPVNHPSAILSFAPEIICTIISHAVDRGHFDREALRTPIEASRVCRRWREIILNCPLLWNHIFVPEFRPHRIAEMVRRSKDATLVVVVSLIGGLHRIQHERDALETILKQIHRIRELELSAVYHIDLCLSFLTLPAPRLKVLRLDLPKYCTLSSQFTKSMLGGKTHHRLKELTIIGFHIDWRSTIFRGLYHLQLDFYVLPCWPSVTSLLRILKSCPELRSLAFKHFYLTGDVSKAGRTPSTIILPRLWKISLEGNFLECTRLLRRLSIPSLTNWKIDYTDYPNHLIPTVFPQTPAGPLDIHYFSVRICSTAVSIEIQRCSSGGLFSPPAHIAVARIQSCNFGFNCVPTLSTMICAVGLMNVVSLVVSDSWSWGICEDVTSFTDVLHSLPHLQNTTLNVDAGYPGLSITLGFITAFGTPHVAGYTEVCVCTSLSRLILVNIIPIKSCQKSFFDTLISCITRRKHLGSPLSELACIDCSGFTAGQEHAIRQAVPFNIYHSYSRRGEGCLGNDVLPSQMP</sequence>
<dbReference type="EMBL" id="ML170195">
    <property type="protein sequence ID" value="TDL19624.1"/>
    <property type="molecule type" value="Genomic_DNA"/>
</dbReference>
<accession>A0A4Y7PW49</accession>
<dbReference type="Proteomes" id="UP000294933">
    <property type="component" value="Unassembled WGS sequence"/>
</dbReference>
<dbReference type="OrthoDB" id="3250066at2759"/>
<gene>
    <name evidence="1" type="ORF">BD410DRAFT_434284</name>
</gene>
<organism evidence="1 2">
    <name type="scientific">Rickenella mellea</name>
    <dbReference type="NCBI Taxonomy" id="50990"/>
    <lineage>
        <taxon>Eukaryota</taxon>
        <taxon>Fungi</taxon>
        <taxon>Dikarya</taxon>
        <taxon>Basidiomycota</taxon>
        <taxon>Agaricomycotina</taxon>
        <taxon>Agaricomycetes</taxon>
        <taxon>Hymenochaetales</taxon>
        <taxon>Rickenellaceae</taxon>
        <taxon>Rickenella</taxon>
    </lineage>
</organism>
<dbReference type="InterPro" id="IPR032675">
    <property type="entry name" value="LRR_dom_sf"/>
</dbReference>
<dbReference type="VEuPathDB" id="FungiDB:BD410DRAFT_434284"/>
<dbReference type="InterPro" id="IPR036047">
    <property type="entry name" value="F-box-like_dom_sf"/>
</dbReference>
<dbReference type="AlphaFoldDB" id="A0A4Y7PW49"/>
<evidence type="ECO:0000313" key="2">
    <source>
        <dbReference type="Proteomes" id="UP000294933"/>
    </source>
</evidence>
<keyword evidence="2" id="KW-1185">Reference proteome</keyword>
<dbReference type="SUPFAM" id="SSF81383">
    <property type="entry name" value="F-box domain"/>
    <property type="match status" value="1"/>
</dbReference>
<proteinExistence type="predicted"/>
<dbReference type="Gene3D" id="1.20.1280.50">
    <property type="match status" value="1"/>
</dbReference>
<reference evidence="1 2" key="1">
    <citation type="submission" date="2018-06" db="EMBL/GenBank/DDBJ databases">
        <title>A transcriptomic atlas of mushroom development highlights an independent origin of complex multicellularity.</title>
        <authorList>
            <consortium name="DOE Joint Genome Institute"/>
            <person name="Krizsan K."/>
            <person name="Almasi E."/>
            <person name="Merenyi Z."/>
            <person name="Sahu N."/>
            <person name="Viragh M."/>
            <person name="Koszo T."/>
            <person name="Mondo S."/>
            <person name="Kiss B."/>
            <person name="Balint B."/>
            <person name="Kues U."/>
            <person name="Barry K."/>
            <person name="Hegedus J.C."/>
            <person name="Henrissat B."/>
            <person name="Johnson J."/>
            <person name="Lipzen A."/>
            <person name="Ohm R."/>
            <person name="Nagy I."/>
            <person name="Pangilinan J."/>
            <person name="Yan J."/>
            <person name="Xiong Y."/>
            <person name="Grigoriev I.V."/>
            <person name="Hibbett D.S."/>
            <person name="Nagy L.G."/>
        </authorList>
    </citation>
    <scope>NUCLEOTIDE SEQUENCE [LARGE SCALE GENOMIC DNA]</scope>
    <source>
        <strain evidence="1 2">SZMC22713</strain>
    </source>
</reference>
<dbReference type="STRING" id="50990.A0A4Y7PW49"/>